<dbReference type="GO" id="GO:0005506">
    <property type="term" value="F:iron ion binding"/>
    <property type="evidence" value="ECO:0007669"/>
    <property type="project" value="InterPro"/>
</dbReference>
<dbReference type="Pfam" id="PF00067">
    <property type="entry name" value="p450"/>
    <property type="match status" value="1"/>
</dbReference>
<dbReference type="InterPro" id="IPR050705">
    <property type="entry name" value="Cytochrome_P450_3A"/>
</dbReference>
<evidence type="ECO:0000313" key="8">
    <source>
        <dbReference type="Proteomes" id="UP000728032"/>
    </source>
</evidence>
<feature type="non-terminal residue" evidence="7">
    <location>
        <position position="1"/>
    </location>
</feature>
<evidence type="ECO:0000256" key="5">
    <source>
        <dbReference type="ARBA" id="ARBA00023004"/>
    </source>
</evidence>
<dbReference type="EMBL" id="CAJPVJ010015946">
    <property type="protein sequence ID" value="CAG2176021.1"/>
    <property type="molecule type" value="Genomic_DNA"/>
</dbReference>
<dbReference type="PANTHER" id="PTHR24302">
    <property type="entry name" value="CYTOCHROME P450 FAMILY 3"/>
    <property type="match status" value="1"/>
</dbReference>
<dbReference type="InterPro" id="IPR036396">
    <property type="entry name" value="Cyt_P450_sf"/>
</dbReference>
<dbReference type="InterPro" id="IPR001128">
    <property type="entry name" value="Cyt_P450"/>
</dbReference>
<dbReference type="EMBL" id="OC930771">
    <property type="protein sequence ID" value="CAD7658835.1"/>
    <property type="molecule type" value="Genomic_DNA"/>
</dbReference>
<organism evidence="7">
    <name type="scientific">Oppiella nova</name>
    <dbReference type="NCBI Taxonomy" id="334625"/>
    <lineage>
        <taxon>Eukaryota</taxon>
        <taxon>Metazoa</taxon>
        <taxon>Ecdysozoa</taxon>
        <taxon>Arthropoda</taxon>
        <taxon>Chelicerata</taxon>
        <taxon>Arachnida</taxon>
        <taxon>Acari</taxon>
        <taxon>Acariformes</taxon>
        <taxon>Sarcoptiformes</taxon>
        <taxon>Oribatida</taxon>
        <taxon>Brachypylina</taxon>
        <taxon>Oppioidea</taxon>
        <taxon>Oppiidae</taxon>
        <taxon>Oppiella</taxon>
    </lineage>
</organism>
<evidence type="ECO:0000256" key="1">
    <source>
        <dbReference type="ARBA" id="ARBA00010617"/>
    </source>
</evidence>
<sequence length="317" mass="36497">MAQNPSYLWGQYINSSSPHSQSLSYQTAENMAKFTVVIIVYLQFMGTMPILVVAEPELIKDITTKDFHKFSDRHDFLTGDPMNDSPTFSSGKMRSMHTIIIDCVKRLETIMAEKTADGLSELEVKRLMGNLTMDVIASCAFGTKIDTYNEQKRSEFVVNAEKVIRPNWRVFIFFMLMKTFPKILEWTQFKSTNVVVDRFFRSAIHSMVSSRKSQPNRHNDYLQLMINAFNKKFDNSEEKDIVGENERIYGQRDESEDFLLNKQKIELTEDDILANSVLFFVAGFETTASLLSFLTYSLALNEDCQQKLFDEITDFGG</sequence>
<dbReference type="PANTHER" id="PTHR24302:SF15">
    <property type="entry name" value="FATTY-ACID PEROXYGENASE"/>
    <property type="match status" value="1"/>
</dbReference>
<dbReference type="GO" id="GO:0008395">
    <property type="term" value="F:steroid hydroxylase activity"/>
    <property type="evidence" value="ECO:0007669"/>
    <property type="project" value="TreeGrafter"/>
</dbReference>
<keyword evidence="4" id="KW-0560">Oxidoreductase</keyword>
<keyword evidence="8" id="KW-1185">Reference proteome</keyword>
<keyword evidence="2" id="KW-0349">Heme</keyword>
<dbReference type="SUPFAM" id="SSF48264">
    <property type="entry name" value="Cytochrome P450"/>
    <property type="match status" value="1"/>
</dbReference>
<keyword evidence="6" id="KW-0503">Monooxygenase</keyword>
<dbReference type="OrthoDB" id="6408550at2759"/>
<comment type="similarity">
    <text evidence="1">Belongs to the cytochrome P450 family.</text>
</comment>
<evidence type="ECO:0000256" key="2">
    <source>
        <dbReference type="ARBA" id="ARBA00022617"/>
    </source>
</evidence>
<evidence type="ECO:0000256" key="6">
    <source>
        <dbReference type="ARBA" id="ARBA00023033"/>
    </source>
</evidence>
<evidence type="ECO:0008006" key="9">
    <source>
        <dbReference type="Google" id="ProtNLM"/>
    </source>
</evidence>
<reference evidence="7" key="1">
    <citation type="submission" date="2020-11" db="EMBL/GenBank/DDBJ databases">
        <authorList>
            <person name="Tran Van P."/>
        </authorList>
    </citation>
    <scope>NUCLEOTIDE SEQUENCE</scope>
</reference>
<proteinExistence type="inferred from homology"/>
<dbReference type="GO" id="GO:0016705">
    <property type="term" value="F:oxidoreductase activity, acting on paired donors, with incorporation or reduction of molecular oxygen"/>
    <property type="evidence" value="ECO:0007669"/>
    <property type="project" value="InterPro"/>
</dbReference>
<protein>
    <recommendedName>
        <fullName evidence="9">Cytochrome P450</fullName>
    </recommendedName>
</protein>
<dbReference type="Proteomes" id="UP000728032">
    <property type="component" value="Unassembled WGS sequence"/>
</dbReference>
<gene>
    <name evidence="7" type="ORF">ONB1V03_LOCUS15455</name>
</gene>
<name>A0A7R9QUE7_9ACAR</name>
<dbReference type="GO" id="GO:0020037">
    <property type="term" value="F:heme binding"/>
    <property type="evidence" value="ECO:0007669"/>
    <property type="project" value="InterPro"/>
</dbReference>
<evidence type="ECO:0000256" key="4">
    <source>
        <dbReference type="ARBA" id="ARBA00023002"/>
    </source>
</evidence>
<dbReference type="Gene3D" id="1.10.630.10">
    <property type="entry name" value="Cytochrome P450"/>
    <property type="match status" value="1"/>
</dbReference>
<evidence type="ECO:0000313" key="7">
    <source>
        <dbReference type="EMBL" id="CAD7658835.1"/>
    </source>
</evidence>
<accession>A0A7R9QUE7</accession>
<keyword evidence="3" id="KW-0479">Metal-binding</keyword>
<keyword evidence="5" id="KW-0408">Iron</keyword>
<dbReference type="AlphaFoldDB" id="A0A7R9QUE7"/>
<evidence type="ECO:0000256" key="3">
    <source>
        <dbReference type="ARBA" id="ARBA00022723"/>
    </source>
</evidence>